<evidence type="ECO:0000313" key="4">
    <source>
        <dbReference type="Proteomes" id="UP000346198"/>
    </source>
</evidence>
<feature type="region of interest" description="Disordered" evidence="1">
    <location>
        <begin position="71"/>
        <end position="97"/>
    </location>
</feature>
<feature type="compositionally biased region" description="Basic and acidic residues" evidence="1">
    <location>
        <begin position="77"/>
        <end position="97"/>
    </location>
</feature>
<evidence type="ECO:0008006" key="5">
    <source>
        <dbReference type="Google" id="ProtNLM"/>
    </source>
</evidence>
<evidence type="ECO:0000256" key="2">
    <source>
        <dbReference type="SAM" id="SignalP"/>
    </source>
</evidence>
<keyword evidence="2" id="KW-0732">Signal</keyword>
<accession>A0A6C2USD7</accession>
<feature type="signal peptide" evidence="2">
    <location>
        <begin position="1"/>
        <end position="19"/>
    </location>
</feature>
<protein>
    <recommendedName>
        <fullName evidence="5">EF-hand domain-containing protein</fullName>
    </recommendedName>
</protein>
<evidence type="ECO:0000256" key="1">
    <source>
        <dbReference type="SAM" id="MobiDB-lite"/>
    </source>
</evidence>
<dbReference type="Proteomes" id="UP000346198">
    <property type="component" value="Unassembled WGS sequence"/>
</dbReference>
<gene>
    <name evidence="3" type="ORF">SCARR_03913</name>
</gene>
<organism evidence="3 4">
    <name type="scientific">Pontiella sulfatireligans</name>
    <dbReference type="NCBI Taxonomy" id="2750658"/>
    <lineage>
        <taxon>Bacteria</taxon>
        <taxon>Pseudomonadati</taxon>
        <taxon>Kiritimatiellota</taxon>
        <taxon>Kiritimatiellia</taxon>
        <taxon>Kiritimatiellales</taxon>
        <taxon>Pontiellaceae</taxon>
        <taxon>Pontiella</taxon>
    </lineage>
</organism>
<dbReference type="EMBL" id="CAAHFH010000002">
    <property type="protein sequence ID" value="VGO21836.1"/>
    <property type="molecule type" value="Genomic_DNA"/>
</dbReference>
<evidence type="ECO:0000313" key="3">
    <source>
        <dbReference type="EMBL" id="VGO21836.1"/>
    </source>
</evidence>
<reference evidence="3 4" key="1">
    <citation type="submission" date="2019-04" db="EMBL/GenBank/DDBJ databases">
        <authorList>
            <person name="Van Vliet M D."/>
        </authorList>
    </citation>
    <scope>NUCLEOTIDE SEQUENCE [LARGE SCALE GENOMIC DNA]</scope>
    <source>
        <strain evidence="3 4">F21</strain>
    </source>
</reference>
<feature type="chain" id="PRO_5025636215" description="EF-hand domain-containing protein" evidence="2">
    <location>
        <begin position="20"/>
        <end position="97"/>
    </location>
</feature>
<dbReference type="RefSeq" id="WP_136063272.1">
    <property type="nucleotide sequence ID" value="NZ_CAAHFH010000002.1"/>
</dbReference>
<name>A0A6C2USD7_9BACT</name>
<dbReference type="AlphaFoldDB" id="A0A6C2USD7"/>
<keyword evidence="4" id="KW-1185">Reference proteome</keyword>
<proteinExistence type="predicted"/>
<sequence length="97" mass="10915">MKKWMMIAVLAGVSASVQAAPEGQPAKKTPVAKDMTKEQFVAMEKAKWAEKGWRWNQVKVESNFDEMDVNKDGLASGKERKDWFAKKKAEKAAEKAQ</sequence>